<dbReference type="RefSeq" id="WP_264486327.1">
    <property type="nucleotide sequence ID" value="NZ_JAPDDT010000002.1"/>
</dbReference>
<sequence>MNISRMTLGAGALLLLLATGLATWASFRPSPSPRADGRSSLTDSPRTTEARPVRPAAPADLPAPQLSPFAGTSTEHREWLHERREALMDLSWMDDKASLDAILTELWNPDAEIREAALKATMNFSSRDAIPRLQAAALRADDPAERKQLEEAAEFLKLPTLTEHLAKQRNKTKRAE</sequence>
<protein>
    <submittedName>
        <fullName evidence="2">HEAT repeat domain-containing protein</fullName>
    </submittedName>
</protein>
<reference evidence="2 3" key="1">
    <citation type="submission" date="2022-10" db="EMBL/GenBank/DDBJ databases">
        <title>Luteolibacter arcticus strain CCTCC AB 2014275, whole genome shotgun sequencing project.</title>
        <authorList>
            <person name="Zhao G."/>
            <person name="Shen L."/>
        </authorList>
    </citation>
    <scope>NUCLEOTIDE SEQUENCE [LARGE SCALE GENOMIC DNA]</scope>
    <source>
        <strain evidence="2 3">CCTCC AB 2014275</strain>
    </source>
</reference>
<evidence type="ECO:0000313" key="2">
    <source>
        <dbReference type="EMBL" id="MCW1922218.1"/>
    </source>
</evidence>
<comment type="caution">
    <text evidence="2">The sequence shown here is derived from an EMBL/GenBank/DDBJ whole genome shotgun (WGS) entry which is preliminary data.</text>
</comment>
<keyword evidence="3" id="KW-1185">Reference proteome</keyword>
<dbReference type="Gene3D" id="1.25.10.10">
    <property type="entry name" value="Leucine-rich Repeat Variant"/>
    <property type="match status" value="1"/>
</dbReference>
<gene>
    <name evidence="2" type="ORF">OKA05_06615</name>
</gene>
<feature type="region of interest" description="Disordered" evidence="1">
    <location>
        <begin position="28"/>
        <end position="72"/>
    </location>
</feature>
<dbReference type="Proteomes" id="UP001320876">
    <property type="component" value="Unassembled WGS sequence"/>
</dbReference>
<evidence type="ECO:0000313" key="3">
    <source>
        <dbReference type="Proteomes" id="UP001320876"/>
    </source>
</evidence>
<accession>A0ABT3GG34</accession>
<evidence type="ECO:0000256" key="1">
    <source>
        <dbReference type="SAM" id="MobiDB-lite"/>
    </source>
</evidence>
<dbReference type="InterPro" id="IPR016024">
    <property type="entry name" value="ARM-type_fold"/>
</dbReference>
<feature type="compositionally biased region" description="Low complexity" evidence="1">
    <location>
        <begin position="53"/>
        <end position="64"/>
    </location>
</feature>
<dbReference type="EMBL" id="JAPDDT010000002">
    <property type="protein sequence ID" value="MCW1922218.1"/>
    <property type="molecule type" value="Genomic_DNA"/>
</dbReference>
<dbReference type="InterPro" id="IPR011989">
    <property type="entry name" value="ARM-like"/>
</dbReference>
<dbReference type="SUPFAM" id="SSF48371">
    <property type="entry name" value="ARM repeat"/>
    <property type="match status" value="1"/>
</dbReference>
<proteinExistence type="predicted"/>
<organism evidence="2 3">
    <name type="scientific">Luteolibacter arcticus</name>
    <dbReference type="NCBI Taxonomy" id="1581411"/>
    <lineage>
        <taxon>Bacteria</taxon>
        <taxon>Pseudomonadati</taxon>
        <taxon>Verrucomicrobiota</taxon>
        <taxon>Verrucomicrobiia</taxon>
        <taxon>Verrucomicrobiales</taxon>
        <taxon>Verrucomicrobiaceae</taxon>
        <taxon>Luteolibacter</taxon>
    </lineage>
</organism>
<name>A0ABT3GG34_9BACT</name>